<dbReference type="Pfam" id="PF00877">
    <property type="entry name" value="NLPC_P60"/>
    <property type="match status" value="1"/>
</dbReference>
<dbReference type="PROSITE" id="PS51935">
    <property type="entry name" value="NLPC_P60"/>
    <property type="match status" value="1"/>
</dbReference>
<dbReference type="InterPro" id="IPR018392">
    <property type="entry name" value="LysM"/>
</dbReference>
<dbReference type="PANTHER" id="PTHR47053">
    <property type="entry name" value="MUREIN DD-ENDOPEPTIDASE MEPH-RELATED"/>
    <property type="match status" value="1"/>
</dbReference>
<protein>
    <submittedName>
        <fullName evidence="10">DUF1175 family protein</fullName>
    </submittedName>
</protein>
<keyword evidence="2" id="KW-0645">Protease</keyword>
<keyword evidence="5" id="KW-0378">Hydrolase</keyword>
<dbReference type="PROSITE" id="PS51782">
    <property type="entry name" value="LYSM"/>
    <property type="match status" value="2"/>
</dbReference>
<dbReference type="RefSeq" id="WP_317768482.1">
    <property type="nucleotide sequence ID" value="NZ_WERV01000007.1"/>
</dbReference>
<keyword evidence="6" id="KW-0788">Thiol protease</keyword>
<dbReference type="GO" id="GO:0008234">
    <property type="term" value="F:cysteine-type peptidase activity"/>
    <property type="evidence" value="ECO:0007669"/>
    <property type="project" value="UniProtKB-KW"/>
</dbReference>
<gene>
    <name evidence="10" type="ORF">GA838_08885</name>
</gene>
<dbReference type="SUPFAM" id="SSF54106">
    <property type="entry name" value="LysM domain"/>
    <property type="match status" value="2"/>
</dbReference>
<evidence type="ECO:0000313" key="11">
    <source>
        <dbReference type="Proteomes" id="UP001281024"/>
    </source>
</evidence>
<evidence type="ECO:0000313" key="10">
    <source>
        <dbReference type="EMBL" id="MDV7715839.1"/>
    </source>
</evidence>
<reference evidence="10" key="1">
    <citation type="submission" date="2019-10" db="EMBL/GenBank/DDBJ databases">
        <title>Malate fermentation in French cider.</title>
        <authorList>
            <person name="Cousin F.J."/>
            <person name="Medina Fernandez S."/>
            <person name="Misery B."/>
            <person name="Laplace J.-M."/>
            <person name="Cretenet M."/>
        </authorList>
    </citation>
    <scope>NUCLEOTIDE SEQUENCE</scope>
    <source>
        <strain evidence="10">UCMA15129</strain>
    </source>
</reference>
<proteinExistence type="inferred from homology"/>
<evidence type="ECO:0000259" key="8">
    <source>
        <dbReference type="PROSITE" id="PS51782"/>
    </source>
</evidence>
<evidence type="ECO:0000256" key="1">
    <source>
        <dbReference type="ARBA" id="ARBA00007074"/>
    </source>
</evidence>
<keyword evidence="3" id="KW-0732">Signal</keyword>
<feature type="region of interest" description="Disordered" evidence="7">
    <location>
        <begin position="79"/>
        <end position="110"/>
    </location>
</feature>
<dbReference type="SUPFAM" id="SSF54001">
    <property type="entry name" value="Cysteine proteinases"/>
    <property type="match status" value="1"/>
</dbReference>
<evidence type="ECO:0000259" key="9">
    <source>
        <dbReference type="PROSITE" id="PS51935"/>
    </source>
</evidence>
<evidence type="ECO:0000256" key="2">
    <source>
        <dbReference type="ARBA" id="ARBA00022670"/>
    </source>
</evidence>
<keyword evidence="4" id="KW-0677">Repeat</keyword>
<feature type="compositionally biased region" description="Low complexity" evidence="7">
    <location>
        <begin position="90"/>
        <end position="110"/>
    </location>
</feature>
<sequence length="454" mass="44579">MEMKKSSLKSKALITAISALGVTGTAAVTAQAKSYTVKSGDTLWSLANDNNTSVNALASENKISDPNLIITGDTLVLPDDDATTTPAQKTAESSAASSSTSQASSSTSVASGNYTVQAGDSLWSIAQKTGADVNQLVANNGGKSLIQIGQIIQIPTSTTSSAASDSVNDVASSSASVASSSVAVSSAAAESDSSSASVVSSSAVVSSVASVSNSSAAVSSAPSSASVVSSSAVVSSVASVSNSSAAVSSAPSSASVVSSSVVVSSVASAASSSASAAVSSASSVASSSASVTSSYSAAASAAAKAASTSSLSKTNVTTTTASQVSQTSTTSTSTAQAVVNLAIQLSKENIPYVWGGSTTAGFDCSGLVSYVYQHAAGITLPHYTVSQESYVSKHSVSQAKPGDLLFWGSAGATYHVAIYIGNNQYVAAPEPGMNVEVETISSYFMPSFAGTVIK</sequence>
<dbReference type="Gene3D" id="3.90.1720.10">
    <property type="entry name" value="endopeptidase domain like (from Nostoc punctiforme)"/>
    <property type="match status" value="1"/>
</dbReference>
<evidence type="ECO:0000256" key="7">
    <source>
        <dbReference type="SAM" id="MobiDB-lite"/>
    </source>
</evidence>
<dbReference type="InterPro" id="IPR036779">
    <property type="entry name" value="LysM_dom_sf"/>
</dbReference>
<dbReference type="InterPro" id="IPR051202">
    <property type="entry name" value="Peptidase_C40"/>
</dbReference>
<dbReference type="SMART" id="SM00257">
    <property type="entry name" value="LysM"/>
    <property type="match status" value="2"/>
</dbReference>
<dbReference type="PANTHER" id="PTHR47053:SF1">
    <property type="entry name" value="MUREIN DD-ENDOPEPTIDASE MEPH-RELATED"/>
    <property type="match status" value="1"/>
</dbReference>
<dbReference type="Pfam" id="PF01476">
    <property type="entry name" value="LysM"/>
    <property type="match status" value="2"/>
</dbReference>
<feature type="domain" description="LysM" evidence="8">
    <location>
        <begin position="33"/>
        <end position="77"/>
    </location>
</feature>
<dbReference type="EMBL" id="WERV01000007">
    <property type="protein sequence ID" value="MDV7715839.1"/>
    <property type="molecule type" value="Genomic_DNA"/>
</dbReference>
<evidence type="ECO:0000256" key="4">
    <source>
        <dbReference type="ARBA" id="ARBA00022737"/>
    </source>
</evidence>
<comment type="caution">
    <text evidence="10">The sequence shown here is derived from an EMBL/GenBank/DDBJ whole genome shotgun (WGS) entry which is preliminary data.</text>
</comment>
<dbReference type="Gene3D" id="3.10.350.10">
    <property type="entry name" value="LysM domain"/>
    <property type="match status" value="2"/>
</dbReference>
<evidence type="ECO:0000256" key="3">
    <source>
        <dbReference type="ARBA" id="ARBA00022729"/>
    </source>
</evidence>
<dbReference type="InterPro" id="IPR000064">
    <property type="entry name" value="NLP_P60_dom"/>
</dbReference>
<comment type="similarity">
    <text evidence="1">Belongs to the peptidase C40 family.</text>
</comment>
<dbReference type="InterPro" id="IPR038765">
    <property type="entry name" value="Papain-like_cys_pep_sf"/>
</dbReference>
<feature type="domain" description="NlpC/P60" evidence="9">
    <location>
        <begin position="332"/>
        <end position="454"/>
    </location>
</feature>
<organism evidence="10 11">
    <name type="scientific">Oenococcus oeni</name>
    <name type="common">Leuconostoc oenos</name>
    <dbReference type="NCBI Taxonomy" id="1247"/>
    <lineage>
        <taxon>Bacteria</taxon>
        <taxon>Bacillati</taxon>
        <taxon>Bacillota</taxon>
        <taxon>Bacilli</taxon>
        <taxon>Lactobacillales</taxon>
        <taxon>Lactobacillaceae</taxon>
        <taxon>Oenococcus</taxon>
    </lineage>
</organism>
<dbReference type="CDD" id="cd00118">
    <property type="entry name" value="LysM"/>
    <property type="match status" value="2"/>
</dbReference>
<dbReference type="Proteomes" id="UP001281024">
    <property type="component" value="Unassembled WGS sequence"/>
</dbReference>
<evidence type="ECO:0000256" key="6">
    <source>
        <dbReference type="ARBA" id="ARBA00022807"/>
    </source>
</evidence>
<dbReference type="AlphaFoldDB" id="A0AAJ2P330"/>
<feature type="domain" description="LysM" evidence="8">
    <location>
        <begin position="112"/>
        <end position="154"/>
    </location>
</feature>
<name>A0AAJ2P330_OENOE</name>
<evidence type="ECO:0000256" key="5">
    <source>
        <dbReference type="ARBA" id="ARBA00022801"/>
    </source>
</evidence>
<accession>A0AAJ2P330</accession>
<dbReference type="GO" id="GO:0006508">
    <property type="term" value="P:proteolysis"/>
    <property type="evidence" value="ECO:0007669"/>
    <property type="project" value="UniProtKB-KW"/>
</dbReference>